<dbReference type="EMBL" id="JBHSEW010000006">
    <property type="protein sequence ID" value="MFC4622310.1"/>
    <property type="molecule type" value="Genomic_DNA"/>
</dbReference>
<comment type="caution">
    <text evidence="13">The sequence shown here is derived from an EMBL/GenBank/DDBJ whole genome shotgun (WGS) entry which is preliminary data.</text>
</comment>
<evidence type="ECO:0000256" key="11">
    <source>
        <dbReference type="RuleBase" id="RU003843"/>
    </source>
</evidence>
<comment type="function">
    <text evidence="1 10 11">Catalyzes the conversion of D-ribulose 5-phosphate to formate and 3,4-dihydroxy-2-butanone 4-phosphate.</text>
</comment>
<evidence type="ECO:0000256" key="2">
    <source>
        <dbReference type="ARBA" id="ARBA00004904"/>
    </source>
</evidence>
<keyword evidence="7 10" id="KW-0460">Magnesium</keyword>
<evidence type="ECO:0000256" key="8">
    <source>
        <dbReference type="ARBA" id="ARBA00023211"/>
    </source>
</evidence>
<comment type="subunit">
    <text evidence="10 11">Homodimer.</text>
</comment>
<evidence type="ECO:0000256" key="4">
    <source>
        <dbReference type="ARBA" id="ARBA00018836"/>
    </source>
</evidence>
<keyword evidence="14" id="KW-1185">Reference proteome</keyword>
<evidence type="ECO:0000313" key="14">
    <source>
        <dbReference type="Proteomes" id="UP001595967"/>
    </source>
</evidence>
<keyword evidence="9 10" id="KW-0456">Lyase</keyword>
<organism evidence="13 14">
    <name type="scientific">Comamonas nitrativorans</name>
    <dbReference type="NCBI Taxonomy" id="108437"/>
    <lineage>
        <taxon>Bacteria</taxon>
        <taxon>Pseudomonadati</taxon>
        <taxon>Pseudomonadota</taxon>
        <taxon>Betaproteobacteria</taxon>
        <taxon>Burkholderiales</taxon>
        <taxon>Comamonadaceae</taxon>
        <taxon>Comamonas</taxon>
    </lineage>
</organism>
<dbReference type="Pfam" id="PF00926">
    <property type="entry name" value="DHBP_synthase"/>
    <property type="match status" value="1"/>
</dbReference>
<dbReference type="InterPro" id="IPR017945">
    <property type="entry name" value="DHBP_synth_RibB-like_a/b_dom"/>
</dbReference>
<feature type="binding site" evidence="10">
    <location>
        <position position="50"/>
    </location>
    <ligand>
        <name>Mg(2+)</name>
        <dbReference type="ChEBI" id="CHEBI:18420"/>
        <label>1</label>
    </ligand>
</feature>
<feature type="binding site" evidence="10">
    <location>
        <position position="165"/>
    </location>
    <ligand>
        <name>Mg(2+)</name>
        <dbReference type="ChEBI" id="CHEBI:18420"/>
        <label>2</label>
    </ligand>
</feature>
<evidence type="ECO:0000256" key="1">
    <source>
        <dbReference type="ARBA" id="ARBA00002284"/>
    </source>
</evidence>
<feature type="site" description="Essential for catalytic activity" evidence="10">
    <location>
        <position position="148"/>
    </location>
</feature>
<dbReference type="NCBIfam" id="TIGR00506">
    <property type="entry name" value="ribB"/>
    <property type="match status" value="1"/>
</dbReference>
<dbReference type="PANTHER" id="PTHR21327:SF38">
    <property type="entry name" value="3,4-DIHYDROXY-2-BUTANONE 4-PHOSPHATE SYNTHASE"/>
    <property type="match status" value="1"/>
</dbReference>
<accession>A0ABV9H029</accession>
<feature type="binding site" evidence="10">
    <location>
        <begin position="49"/>
        <end position="50"/>
    </location>
    <ligand>
        <name>D-ribulose 5-phosphate</name>
        <dbReference type="ChEBI" id="CHEBI:58121"/>
    </ligand>
</feature>
<dbReference type="InterPro" id="IPR000422">
    <property type="entry name" value="DHBP_synthase_RibB"/>
</dbReference>
<reference evidence="14" key="1">
    <citation type="journal article" date="2019" name="Int. J. Syst. Evol. Microbiol.">
        <title>The Global Catalogue of Microorganisms (GCM) 10K type strain sequencing project: providing services to taxonomists for standard genome sequencing and annotation.</title>
        <authorList>
            <consortium name="The Broad Institute Genomics Platform"/>
            <consortium name="The Broad Institute Genome Sequencing Center for Infectious Disease"/>
            <person name="Wu L."/>
            <person name="Ma J."/>
        </authorList>
    </citation>
    <scope>NUCLEOTIDE SEQUENCE [LARGE SCALE GENOMIC DNA]</scope>
    <source>
        <strain evidence="14">JCM 11650</strain>
    </source>
</reference>
<evidence type="ECO:0000256" key="7">
    <source>
        <dbReference type="ARBA" id="ARBA00022842"/>
    </source>
</evidence>
<feature type="site" description="Essential for catalytic activity" evidence="10">
    <location>
        <position position="186"/>
    </location>
</feature>
<dbReference type="GO" id="GO:0008686">
    <property type="term" value="F:3,4-dihydroxy-2-butanone-4-phosphate synthase activity"/>
    <property type="evidence" value="ECO:0007669"/>
    <property type="project" value="UniProtKB-EC"/>
</dbReference>
<keyword evidence="8 10" id="KW-0464">Manganese</keyword>
<evidence type="ECO:0000256" key="6">
    <source>
        <dbReference type="ARBA" id="ARBA00022723"/>
    </source>
</evidence>
<evidence type="ECO:0000256" key="9">
    <source>
        <dbReference type="ARBA" id="ARBA00023239"/>
    </source>
</evidence>
<keyword evidence="6 10" id="KW-0479">Metal-binding</keyword>
<comment type="catalytic activity">
    <reaction evidence="10 11">
        <text>D-ribulose 5-phosphate = (2S)-2-hydroxy-3-oxobutyl phosphate + formate + H(+)</text>
        <dbReference type="Rhea" id="RHEA:18457"/>
        <dbReference type="ChEBI" id="CHEBI:15378"/>
        <dbReference type="ChEBI" id="CHEBI:15740"/>
        <dbReference type="ChEBI" id="CHEBI:58121"/>
        <dbReference type="ChEBI" id="CHEBI:58830"/>
        <dbReference type="EC" id="4.1.99.12"/>
    </reaction>
</comment>
<gene>
    <name evidence="10 13" type="primary">ribB</name>
    <name evidence="13" type="ORF">ACFO3A_08785</name>
</gene>
<feature type="binding site" evidence="10">
    <location>
        <begin position="162"/>
        <end position="166"/>
    </location>
    <ligand>
        <name>D-ribulose 5-phosphate</name>
        <dbReference type="ChEBI" id="CHEBI:58121"/>
    </ligand>
</feature>
<dbReference type="Proteomes" id="UP001595967">
    <property type="component" value="Unassembled WGS sequence"/>
</dbReference>
<sequence length="226" mass="24422">MFSSPVAERTAPDFPEISSTPEALRQRVQAALQAVREGVPVVLMDDYDRENEADLIFAAERLTERGMAQMIRDGSGIVCLCLTDDTLQRLDLPQMVAHNGSPYGTAFTVTIEARHGVTTGVSARDRLTTIQAAIAPEARPDDLVRPGHVFPLRAHPGGLAARQGHTEGSVCLARLAGLRPMGVLCELMHPDGSMMRGGDVFAYAARHGLPVLAIAELLQYVREIEA</sequence>
<dbReference type="RefSeq" id="WP_377725710.1">
    <property type="nucleotide sequence ID" value="NZ_JBHSEW010000006.1"/>
</dbReference>
<protein>
    <recommendedName>
        <fullName evidence="4 10">3,4-dihydroxy-2-butanone 4-phosphate synthase</fullName>
        <shortName evidence="10 11">DHBP synthase</shortName>
        <ecNumber evidence="3 10">4.1.99.12</ecNumber>
    </recommendedName>
</protein>
<name>A0ABV9H029_9BURK</name>
<feature type="binding site" evidence="10">
    <location>
        <position position="50"/>
    </location>
    <ligand>
        <name>Mg(2+)</name>
        <dbReference type="ChEBI" id="CHEBI:18420"/>
        <label>2</label>
    </ligand>
</feature>
<evidence type="ECO:0000313" key="13">
    <source>
        <dbReference type="EMBL" id="MFC4622310.1"/>
    </source>
</evidence>
<dbReference type="HAMAP" id="MF_00180">
    <property type="entry name" value="RibB"/>
    <property type="match status" value="1"/>
</dbReference>
<proteinExistence type="inferred from homology"/>
<dbReference type="EC" id="4.1.99.12" evidence="3 10"/>
<comment type="similarity">
    <text evidence="10 11">Belongs to the DHBP synthase family.</text>
</comment>
<comment type="pathway">
    <text evidence="2 10 11">Cofactor biosynthesis; riboflavin biosynthesis; 2-hydroxy-3-oxobutyl phosphate from D-ribulose 5-phosphate: step 1/1.</text>
</comment>
<evidence type="ECO:0000256" key="3">
    <source>
        <dbReference type="ARBA" id="ARBA00012153"/>
    </source>
</evidence>
<evidence type="ECO:0000256" key="12">
    <source>
        <dbReference type="SAM" id="MobiDB-lite"/>
    </source>
</evidence>
<dbReference type="Gene3D" id="3.90.870.10">
    <property type="entry name" value="DHBP synthase"/>
    <property type="match status" value="1"/>
</dbReference>
<keyword evidence="5 10" id="KW-0686">Riboflavin biosynthesis</keyword>
<evidence type="ECO:0000256" key="10">
    <source>
        <dbReference type="HAMAP-Rule" id="MF_00180"/>
    </source>
</evidence>
<feature type="binding site" evidence="10">
    <location>
        <position position="54"/>
    </location>
    <ligand>
        <name>D-ribulose 5-phosphate</name>
        <dbReference type="ChEBI" id="CHEBI:58121"/>
    </ligand>
</feature>
<comment type="cofactor">
    <cofactor evidence="10 11">
        <name>Mg(2+)</name>
        <dbReference type="ChEBI" id="CHEBI:18420"/>
    </cofactor>
    <cofactor evidence="10 11">
        <name>Mn(2+)</name>
        <dbReference type="ChEBI" id="CHEBI:29035"/>
    </cofactor>
    <text evidence="10 11">Binds 2 divalent metal cations per subunit. Magnesium or manganese.</text>
</comment>
<dbReference type="PANTHER" id="PTHR21327">
    <property type="entry name" value="GTP CYCLOHYDROLASE II-RELATED"/>
    <property type="match status" value="1"/>
</dbReference>
<feature type="region of interest" description="Disordered" evidence="12">
    <location>
        <begin position="1"/>
        <end position="20"/>
    </location>
</feature>
<evidence type="ECO:0000256" key="5">
    <source>
        <dbReference type="ARBA" id="ARBA00022619"/>
    </source>
</evidence>
<dbReference type="SUPFAM" id="SSF55821">
    <property type="entry name" value="YrdC/RibB"/>
    <property type="match status" value="1"/>
</dbReference>